<evidence type="ECO:0000256" key="7">
    <source>
        <dbReference type="ARBA" id="ARBA00022792"/>
    </source>
</evidence>
<keyword evidence="9" id="KW-0496">Mitochondrion</keyword>
<keyword evidence="6" id="KW-0679">Respiratory chain</keyword>
<dbReference type="GO" id="GO:0005743">
    <property type="term" value="C:mitochondrial inner membrane"/>
    <property type="evidence" value="ECO:0007669"/>
    <property type="project" value="UniProtKB-SubCell"/>
</dbReference>
<comment type="subcellular location">
    <subcellularLocation>
        <location evidence="2">Mitochondrion inner membrane</location>
        <topology evidence="2">Peripheral membrane protein</topology>
        <orientation evidence="2">Matrix side</orientation>
    </subcellularLocation>
</comment>
<accession>A0A0L7LL10</accession>
<evidence type="ECO:0000256" key="9">
    <source>
        <dbReference type="ARBA" id="ARBA00023128"/>
    </source>
</evidence>
<keyword evidence="16" id="KW-1185">Reference proteome</keyword>
<dbReference type="InterPro" id="IPR036249">
    <property type="entry name" value="Thioredoxin-like_sf"/>
</dbReference>
<keyword evidence="15" id="KW-0830">Ubiquinone</keyword>
<dbReference type="Gene3D" id="3.40.30.10">
    <property type="entry name" value="Glutaredoxin"/>
    <property type="match status" value="1"/>
</dbReference>
<evidence type="ECO:0000256" key="13">
    <source>
        <dbReference type="PIRSR" id="PIRSR005822-1"/>
    </source>
</evidence>
<dbReference type="InterPro" id="IPR007741">
    <property type="entry name" value="Ribosomal_mL43/mS25/NADH_DH"/>
</dbReference>
<dbReference type="SUPFAM" id="SSF52833">
    <property type="entry name" value="Thioredoxin-like"/>
    <property type="match status" value="1"/>
</dbReference>
<dbReference type="PANTHER" id="PTHR12878">
    <property type="entry name" value="NADH-UBIQUINONE OXIDOREDUCTASE B8 SUBUNIT"/>
    <property type="match status" value="1"/>
</dbReference>
<gene>
    <name evidence="15" type="ORF">OBRU01_04977</name>
</gene>
<comment type="function">
    <text evidence="1">Accessory subunit of the mitochondrial membrane respiratory chain NADH dehydrogenase (Complex I), that is believed not to be involved in catalysis. Complex I functions in the transfer of electrons from NADH to the respiratory chain. The immediate electron acceptor for the enzyme is believed to be ubiquinone.</text>
</comment>
<feature type="domain" description="Ribosomal protein/NADH dehydrogenase" evidence="14">
    <location>
        <begin position="18"/>
        <end position="91"/>
    </location>
</feature>
<evidence type="ECO:0000256" key="2">
    <source>
        <dbReference type="ARBA" id="ARBA00004443"/>
    </source>
</evidence>
<keyword evidence="5" id="KW-0813">Transport</keyword>
<dbReference type="PIRSF" id="PIRSF005822">
    <property type="entry name" value="NDUA2"/>
    <property type="match status" value="1"/>
</dbReference>
<evidence type="ECO:0000313" key="16">
    <source>
        <dbReference type="Proteomes" id="UP000037510"/>
    </source>
</evidence>
<sequence length="96" mass="10971">MALRLGGALKELRIHLCQTSKQSEGVREFIKNNYVNIKKENPSFPILIRECSGVMPCVWARYERGVECHKDLCDLSADQVMGTITELAQEDYQYSC</sequence>
<evidence type="ECO:0000256" key="5">
    <source>
        <dbReference type="ARBA" id="ARBA00022448"/>
    </source>
</evidence>
<dbReference type="STRING" id="104452.A0A0L7LL10"/>
<proteinExistence type="inferred from homology"/>
<dbReference type="SMART" id="SM00916">
    <property type="entry name" value="L51_S25_CI-B8"/>
    <property type="match status" value="1"/>
</dbReference>
<feature type="disulfide bond" description="Redox-active" evidence="13">
    <location>
        <begin position="17"/>
        <end position="51"/>
    </location>
</feature>
<dbReference type="Proteomes" id="UP000037510">
    <property type="component" value="Unassembled WGS sequence"/>
</dbReference>
<evidence type="ECO:0000259" key="14">
    <source>
        <dbReference type="SMART" id="SM00916"/>
    </source>
</evidence>
<organism evidence="15 16">
    <name type="scientific">Operophtera brumata</name>
    <name type="common">Winter moth</name>
    <name type="synonym">Phalaena brumata</name>
    <dbReference type="NCBI Taxonomy" id="104452"/>
    <lineage>
        <taxon>Eukaryota</taxon>
        <taxon>Metazoa</taxon>
        <taxon>Ecdysozoa</taxon>
        <taxon>Arthropoda</taxon>
        <taxon>Hexapoda</taxon>
        <taxon>Insecta</taxon>
        <taxon>Pterygota</taxon>
        <taxon>Neoptera</taxon>
        <taxon>Endopterygota</taxon>
        <taxon>Lepidoptera</taxon>
        <taxon>Glossata</taxon>
        <taxon>Ditrysia</taxon>
        <taxon>Geometroidea</taxon>
        <taxon>Geometridae</taxon>
        <taxon>Larentiinae</taxon>
        <taxon>Operophtera</taxon>
    </lineage>
</organism>
<evidence type="ECO:0000256" key="6">
    <source>
        <dbReference type="ARBA" id="ARBA00022660"/>
    </source>
</evidence>
<keyword evidence="8" id="KW-0249">Electron transport</keyword>
<evidence type="ECO:0000256" key="12">
    <source>
        <dbReference type="ARBA" id="ARBA00032513"/>
    </source>
</evidence>
<comment type="similarity">
    <text evidence="3">Belongs to the complex I NDUFA2 subunit family.</text>
</comment>
<keyword evidence="7" id="KW-0999">Mitochondrion inner membrane</keyword>
<keyword evidence="13" id="KW-1015">Disulfide bond</keyword>
<evidence type="ECO:0000256" key="1">
    <source>
        <dbReference type="ARBA" id="ARBA00003195"/>
    </source>
</evidence>
<reference evidence="15 16" key="1">
    <citation type="journal article" date="2015" name="Genome Biol. Evol.">
        <title>The genome of winter moth (Operophtera brumata) provides a genomic perspective on sexual dimorphism and phenology.</title>
        <authorList>
            <person name="Derks M.F."/>
            <person name="Smit S."/>
            <person name="Salis L."/>
            <person name="Schijlen E."/>
            <person name="Bossers A."/>
            <person name="Mateman C."/>
            <person name="Pijl A.S."/>
            <person name="de Ridder D."/>
            <person name="Groenen M.A."/>
            <person name="Visser M.E."/>
            <person name="Megens H.J."/>
        </authorList>
    </citation>
    <scope>NUCLEOTIDE SEQUENCE [LARGE SCALE GENOMIC DNA]</scope>
    <source>
        <strain evidence="15">WM2013NL</strain>
        <tissue evidence="15">Head and thorax</tissue>
    </source>
</reference>
<comment type="caution">
    <text evidence="15">The sequence shown here is derived from an EMBL/GenBank/DDBJ whole genome shotgun (WGS) entry which is preliminary data.</text>
</comment>
<evidence type="ECO:0000256" key="11">
    <source>
        <dbReference type="ARBA" id="ARBA00031441"/>
    </source>
</evidence>
<dbReference type="EMBL" id="JTDY01000685">
    <property type="protein sequence ID" value="KOB76228.1"/>
    <property type="molecule type" value="Genomic_DNA"/>
</dbReference>
<name>A0A0L7LL10_OPEBR</name>
<evidence type="ECO:0000256" key="4">
    <source>
        <dbReference type="ARBA" id="ARBA00016394"/>
    </source>
</evidence>
<dbReference type="InterPro" id="IPR016464">
    <property type="entry name" value="NADH_Ub_cplx-1_asu_su-2"/>
</dbReference>
<keyword evidence="10" id="KW-0472">Membrane</keyword>
<dbReference type="Pfam" id="PF05047">
    <property type="entry name" value="L51_S25_CI-B8"/>
    <property type="match status" value="1"/>
</dbReference>
<dbReference type="PANTHER" id="PTHR12878:SF0">
    <property type="entry name" value="NADH DEHYDROGENASE [UBIQUINONE] 1 ALPHA SUBCOMPLEX SUBUNIT 2"/>
    <property type="match status" value="1"/>
</dbReference>
<dbReference type="OrthoDB" id="10250268at2759"/>
<evidence type="ECO:0000313" key="15">
    <source>
        <dbReference type="EMBL" id="KOB76228.1"/>
    </source>
</evidence>
<protein>
    <recommendedName>
        <fullName evidence="4">NADH dehydrogenase [ubiquinone] 1 alpha subcomplex subunit 2</fullName>
    </recommendedName>
    <alternativeName>
        <fullName evidence="11">Complex I-B8</fullName>
    </alternativeName>
    <alternativeName>
        <fullName evidence="12">NADH-ubiquinone oxidoreductase B8 subunit</fullName>
    </alternativeName>
</protein>
<evidence type="ECO:0000256" key="10">
    <source>
        <dbReference type="ARBA" id="ARBA00023136"/>
    </source>
</evidence>
<evidence type="ECO:0000256" key="3">
    <source>
        <dbReference type="ARBA" id="ARBA00008939"/>
    </source>
</evidence>
<dbReference type="AlphaFoldDB" id="A0A0L7LL10"/>
<evidence type="ECO:0000256" key="8">
    <source>
        <dbReference type="ARBA" id="ARBA00022982"/>
    </source>
</evidence>